<dbReference type="HAMAP" id="MF_01197">
    <property type="entry name" value="SepF"/>
    <property type="match status" value="1"/>
</dbReference>
<comment type="similarity">
    <text evidence="5">Belongs to the SepF family.</text>
</comment>
<reference evidence="6 7" key="1">
    <citation type="submission" date="2021-03" db="EMBL/GenBank/DDBJ databases">
        <title>Genomic Encyclopedia of Type Strains, Phase IV (KMG-IV): sequencing the most valuable type-strain genomes for metagenomic binning, comparative biology and taxonomic classification.</title>
        <authorList>
            <person name="Goeker M."/>
        </authorList>
    </citation>
    <scope>NUCLEOTIDE SEQUENCE [LARGE SCALE GENOMIC DNA]</scope>
    <source>
        <strain evidence="6 7">DSM 24738</strain>
    </source>
</reference>
<dbReference type="PANTHER" id="PTHR35798:SF1">
    <property type="entry name" value="CELL DIVISION PROTEIN SEPF"/>
    <property type="match status" value="1"/>
</dbReference>
<keyword evidence="1 5" id="KW-0132">Cell division</keyword>
<dbReference type="InterPro" id="IPR023052">
    <property type="entry name" value="Cell_div_SepF"/>
</dbReference>
<gene>
    <name evidence="5" type="primary">sepF</name>
    <name evidence="6" type="ORF">J2Z37_000661</name>
</gene>
<keyword evidence="2 5" id="KW-0717">Septation</keyword>
<dbReference type="Pfam" id="PF04472">
    <property type="entry name" value="SepF"/>
    <property type="match status" value="1"/>
</dbReference>
<evidence type="ECO:0000256" key="4">
    <source>
        <dbReference type="ARBA" id="ARBA00044936"/>
    </source>
</evidence>
<comment type="caution">
    <text evidence="6">The sequence shown here is derived from an EMBL/GenBank/DDBJ whole genome shotgun (WGS) entry which is preliminary data.</text>
</comment>
<protein>
    <recommendedName>
        <fullName evidence="5">Cell division protein SepF</fullName>
    </recommendedName>
</protein>
<comment type="function">
    <text evidence="4 5">Cell division protein that is part of the divisome complex and is recruited early to the Z-ring. Probably stimulates Z-ring formation, perhaps through the cross-linking of FtsZ protofilaments. Its function overlaps with FtsA.</text>
</comment>
<accession>A0ABS4GK88</accession>
<dbReference type="Proteomes" id="UP001519343">
    <property type="component" value="Unassembled WGS sequence"/>
</dbReference>
<evidence type="ECO:0000256" key="2">
    <source>
        <dbReference type="ARBA" id="ARBA00023210"/>
    </source>
</evidence>
<keyword evidence="7" id="KW-1185">Reference proteome</keyword>
<evidence type="ECO:0000256" key="5">
    <source>
        <dbReference type="HAMAP-Rule" id="MF_01197"/>
    </source>
</evidence>
<keyword evidence="5" id="KW-0963">Cytoplasm</keyword>
<comment type="subunit">
    <text evidence="5">Homodimer. Interacts with FtsZ.</text>
</comment>
<evidence type="ECO:0000256" key="1">
    <source>
        <dbReference type="ARBA" id="ARBA00022618"/>
    </source>
</evidence>
<dbReference type="InterPro" id="IPR007561">
    <property type="entry name" value="Cell_div_SepF/SepF-rel"/>
</dbReference>
<dbReference type="EMBL" id="JAGGKT010000001">
    <property type="protein sequence ID" value="MBP1930674.1"/>
    <property type="molecule type" value="Genomic_DNA"/>
</dbReference>
<proteinExistence type="inferred from homology"/>
<evidence type="ECO:0000313" key="7">
    <source>
        <dbReference type="Proteomes" id="UP001519343"/>
    </source>
</evidence>
<evidence type="ECO:0000256" key="3">
    <source>
        <dbReference type="ARBA" id="ARBA00023306"/>
    </source>
</evidence>
<evidence type="ECO:0000313" key="6">
    <source>
        <dbReference type="EMBL" id="MBP1930674.1"/>
    </source>
</evidence>
<dbReference type="Gene3D" id="3.30.110.150">
    <property type="entry name" value="SepF-like protein"/>
    <property type="match status" value="1"/>
</dbReference>
<comment type="subcellular location">
    <subcellularLocation>
        <location evidence="5">Cytoplasm</location>
    </subcellularLocation>
    <text evidence="5">Localizes to the division site, in a FtsZ-dependent manner.</text>
</comment>
<dbReference type="PANTHER" id="PTHR35798">
    <property type="entry name" value="CELL DIVISION PROTEIN SEPF"/>
    <property type="match status" value="1"/>
</dbReference>
<dbReference type="InterPro" id="IPR038594">
    <property type="entry name" value="SepF-like_sf"/>
</dbReference>
<name>A0ABS4GK88_9BACL</name>
<organism evidence="6 7">
    <name type="scientific">Ammoniphilus resinae</name>
    <dbReference type="NCBI Taxonomy" id="861532"/>
    <lineage>
        <taxon>Bacteria</taxon>
        <taxon>Bacillati</taxon>
        <taxon>Bacillota</taxon>
        <taxon>Bacilli</taxon>
        <taxon>Bacillales</taxon>
        <taxon>Paenibacillaceae</taxon>
        <taxon>Aneurinibacillus group</taxon>
        <taxon>Ammoniphilus</taxon>
    </lineage>
</organism>
<dbReference type="RefSeq" id="WP_342453772.1">
    <property type="nucleotide sequence ID" value="NZ_JAGGKT010000001.1"/>
</dbReference>
<keyword evidence="3 5" id="KW-0131">Cell cycle</keyword>
<sequence length="144" mass="16323">MGVMRKIMGYLGLSGEEMLEDDYEDLEDTYGKQEMEQESAAVNKKHRNNVVSLQHAKENVKVVLVEPRSYEEVQDIADHLRSRRAVIINLQRVNQDQAKRIIDFISGTVYALNGDIHKVGTSIFMCAPDNVDIQGTISDLLTQE</sequence>